<proteinExistence type="predicted"/>
<dbReference type="SUPFAM" id="SSF143113">
    <property type="entry name" value="NAP-like"/>
    <property type="match status" value="1"/>
</dbReference>
<sequence length="259" mass="28764">MRPWKRERWRVLGKRSGCWWKDSPEEVEVVADVEQEQLSSQEPEEKPEEQSQERARPGTPSDLPDHTGGAGVTGGPSGSEFNSGNVKDHRAYIWIRWSWKGLLCVTCHYSAHTGQSEIRSGQKLTLPWRMQTPSDAEDHRGPRAMSISDVMALAGDIGVGTELSLVPLHAAKFLFEANPTSGTQVVWVGGEGSGCSSCVILPCLPCLPPGYTPCHCTPVHWFWVYKRGALSRRLETSSLNFLNWLLDHNSPGSNRKAEM</sequence>
<accession>A0A212BZ92</accession>
<name>A0A212BZ92_CEREH</name>
<evidence type="ECO:0000313" key="2">
    <source>
        <dbReference type="EMBL" id="OWJ99078.1"/>
    </source>
</evidence>
<organism evidence="2 3">
    <name type="scientific">Cervus elaphus hippelaphus</name>
    <name type="common">European red deer</name>
    <dbReference type="NCBI Taxonomy" id="46360"/>
    <lineage>
        <taxon>Eukaryota</taxon>
        <taxon>Metazoa</taxon>
        <taxon>Chordata</taxon>
        <taxon>Craniata</taxon>
        <taxon>Vertebrata</taxon>
        <taxon>Euteleostomi</taxon>
        <taxon>Mammalia</taxon>
        <taxon>Eutheria</taxon>
        <taxon>Laurasiatheria</taxon>
        <taxon>Artiodactyla</taxon>
        <taxon>Ruminantia</taxon>
        <taxon>Pecora</taxon>
        <taxon>Cervidae</taxon>
        <taxon>Cervinae</taxon>
        <taxon>Cervus</taxon>
    </lineage>
</organism>
<evidence type="ECO:0000313" key="3">
    <source>
        <dbReference type="Proteomes" id="UP000242450"/>
    </source>
</evidence>
<feature type="region of interest" description="Disordered" evidence="1">
    <location>
        <begin position="31"/>
        <end position="83"/>
    </location>
</feature>
<feature type="non-terminal residue" evidence="2">
    <location>
        <position position="259"/>
    </location>
</feature>
<dbReference type="AlphaFoldDB" id="A0A212BZ92"/>
<dbReference type="InterPro" id="IPR037231">
    <property type="entry name" value="NAP-like_sf"/>
</dbReference>
<evidence type="ECO:0000256" key="1">
    <source>
        <dbReference type="SAM" id="MobiDB-lite"/>
    </source>
</evidence>
<feature type="compositionally biased region" description="Gly residues" evidence="1">
    <location>
        <begin position="68"/>
        <end position="77"/>
    </location>
</feature>
<comment type="caution">
    <text evidence="2">The sequence shown here is derived from an EMBL/GenBank/DDBJ whole genome shotgun (WGS) entry which is preliminary data.</text>
</comment>
<dbReference type="Proteomes" id="UP000242450">
    <property type="component" value="Chromosome X"/>
</dbReference>
<dbReference type="EMBL" id="MKHE01000034">
    <property type="protein sequence ID" value="OWJ99078.1"/>
    <property type="molecule type" value="Genomic_DNA"/>
</dbReference>
<protein>
    <submittedName>
        <fullName evidence="2">Uncharacterized protein</fullName>
    </submittedName>
</protein>
<dbReference type="OrthoDB" id="10657681at2759"/>
<gene>
    <name evidence="2" type="ORF">Celaphus_00009454</name>
</gene>
<reference evidence="2 3" key="1">
    <citation type="journal article" date="2018" name="Mol. Genet. Genomics">
        <title>The red deer Cervus elaphus genome CerEla1.0: sequencing, annotating, genes, and chromosomes.</title>
        <authorList>
            <person name="Bana N.A."/>
            <person name="Nyiri A."/>
            <person name="Nagy J."/>
            <person name="Frank K."/>
            <person name="Nagy T."/>
            <person name="Steger V."/>
            <person name="Schiller M."/>
            <person name="Lakatos P."/>
            <person name="Sugar L."/>
            <person name="Horn P."/>
            <person name="Barta E."/>
            <person name="Orosz L."/>
        </authorList>
    </citation>
    <scope>NUCLEOTIDE SEQUENCE [LARGE SCALE GENOMIC DNA]</scope>
    <source>
        <strain evidence="2">Hungarian</strain>
    </source>
</reference>
<keyword evidence="3" id="KW-1185">Reference proteome</keyword>